<dbReference type="SUPFAM" id="SSF69060">
    <property type="entry name" value="Arp2/3 complex 21 kDa subunit ARPC3"/>
    <property type="match status" value="1"/>
</dbReference>
<comment type="subcellular location">
    <subcellularLocation>
        <location evidence="1">Cytoplasm</location>
        <location evidence="1">Cytoskeleton</location>
    </subcellularLocation>
</comment>
<dbReference type="Gene3D" id="1.10.1760.10">
    <property type="entry name" value="Actin-related protein 2/3 complex subunit 3"/>
    <property type="match status" value="1"/>
</dbReference>
<keyword evidence="5" id="KW-0206">Cytoskeleton</keyword>
<sequence>MYKAPANRNEEGEAIVNLMRSYLLQLRQELGTRLLEHVFDANNERPSKWWMCFARRRFMDKGLVSPGIIL</sequence>
<dbReference type="STRING" id="42157.A0A182ELF7"/>
<dbReference type="GO" id="GO:0005885">
    <property type="term" value="C:Arp2/3 protein complex"/>
    <property type="evidence" value="ECO:0007669"/>
    <property type="project" value="InterPro"/>
</dbReference>
<protein>
    <submittedName>
        <fullName evidence="8">N-acetyltransferase domain-containing protein</fullName>
    </submittedName>
</protein>
<reference evidence="8" key="1">
    <citation type="submission" date="2016-06" db="UniProtKB">
        <authorList>
            <consortium name="WormBaseParasite"/>
        </authorList>
    </citation>
    <scope>IDENTIFICATION</scope>
</reference>
<organism evidence="8">
    <name type="scientific">Onchocerca ochengi</name>
    <name type="common">Filarial nematode worm</name>
    <dbReference type="NCBI Taxonomy" id="42157"/>
    <lineage>
        <taxon>Eukaryota</taxon>
        <taxon>Metazoa</taxon>
        <taxon>Ecdysozoa</taxon>
        <taxon>Nematoda</taxon>
        <taxon>Chromadorea</taxon>
        <taxon>Rhabditida</taxon>
        <taxon>Spirurina</taxon>
        <taxon>Spiruromorpha</taxon>
        <taxon>Filarioidea</taxon>
        <taxon>Onchocercidae</taxon>
        <taxon>Onchocerca</taxon>
    </lineage>
</organism>
<evidence type="ECO:0000256" key="1">
    <source>
        <dbReference type="ARBA" id="ARBA00004245"/>
    </source>
</evidence>
<comment type="similarity">
    <text evidence="2">Belongs to the ARPC3 family.</text>
</comment>
<keyword evidence="3" id="KW-0963">Cytoplasm</keyword>
<evidence type="ECO:0000256" key="4">
    <source>
        <dbReference type="ARBA" id="ARBA00023203"/>
    </source>
</evidence>
<accession>A0A182ELF7</accession>
<dbReference type="EMBL" id="UYRW01004024">
    <property type="protein sequence ID" value="VDM92009.1"/>
    <property type="molecule type" value="Genomic_DNA"/>
</dbReference>
<dbReference type="PANTHER" id="PTHR12391">
    <property type="entry name" value="ARP2/3 COMPLEX 21 KD SUBUNIT"/>
    <property type="match status" value="1"/>
</dbReference>
<name>A0A182ELF7_ONCOC</name>
<dbReference type="Proteomes" id="UP000271087">
    <property type="component" value="Unassembled WGS sequence"/>
</dbReference>
<keyword evidence="7" id="KW-1185">Reference proteome</keyword>
<dbReference type="GO" id="GO:0003779">
    <property type="term" value="F:actin binding"/>
    <property type="evidence" value="ECO:0007669"/>
    <property type="project" value="UniProtKB-KW"/>
</dbReference>
<evidence type="ECO:0000256" key="5">
    <source>
        <dbReference type="ARBA" id="ARBA00023212"/>
    </source>
</evidence>
<evidence type="ECO:0000256" key="2">
    <source>
        <dbReference type="ARBA" id="ARBA00010856"/>
    </source>
</evidence>
<dbReference type="WBParaSite" id="nOo.2.0.1.t08947-RA">
    <property type="protein sequence ID" value="nOo.2.0.1.t08947-RA"/>
    <property type="gene ID" value="nOo.2.0.1.g08947"/>
</dbReference>
<dbReference type="Pfam" id="PF04062">
    <property type="entry name" value="P21-Arc"/>
    <property type="match status" value="1"/>
</dbReference>
<evidence type="ECO:0000313" key="8">
    <source>
        <dbReference type="WBParaSite" id="nOo.2.0.1.t08947-RA"/>
    </source>
</evidence>
<evidence type="ECO:0000313" key="6">
    <source>
        <dbReference type="EMBL" id="VDM92009.1"/>
    </source>
</evidence>
<keyword evidence="4" id="KW-0009">Actin-binding</keyword>
<reference evidence="6 7" key="2">
    <citation type="submission" date="2018-08" db="EMBL/GenBank/DDBJ databases">
        <authorList>
            <person name="Laetsch R D."/>
            <person name="Stevens L."/>
            <person name="Kumar S."/>
            <person name="Blaxter L. M."/>
        </authorList>
    </citation>
    <scope>NUCLEOTIDE SEQUENCE [LARGE SCALE GENOMIC DNA]</scope>
</reference>
<dbReference type="AlphaFoldDB" id="A0A182ELF7"/>
<dbReference type="OrthoDB" id="200404at2759"/>
<evidence type="ECO:0000256" key="3">
    <source>
        <dbReference type="ARBA" id="ARBA00022490"/>
    </source>
</evidence>
<dbReference type="InterPro" id="IPR036753">
    <property type="entry name" value="ARPC3_sf"/>
</dbReference>
<proteinExistence type="inferred from homology"/>
<dbReference type="InterPro" id="IPR007204">
    <property type="entry name" value="ARPC3"/>
</dbReference>
<evidence type="ECO:0000313" key="7">
    <source>
        <dbReference type="Proteomes" id="UP000271087"/>
    </source>
</evidence>
<dbReference type="GO" id="GO:0030833">
    <property type="term" value="P:regulation of actin filament polymerization"/>
    <property type="evidence" value="ECO:0007669"/>
    <property type="project" value="InterPro"/>
</dbReference>
<gene>
    <name evidence="6" type="ORF">NOO_LOCUS8947</name>
</gene>
<dbReference type="GO" id="GO:0034314">
    <property type="term" value="P:Arp2/3 complex-mediated actin nucleation"/>
    <property type="evidence" value="ECO:0007669"/>
    <property type="project" value="InterPro"/>
</dbReference>